<dbReference type="Pfam" id="PF02518">
    <property type="entry name" value="HATPase_c"/>
    <property type="match status" value="1"/>
</dbReference>
<evidence type="ECO:0000256" key="2">
    <source>
        <dbReference type="ARBA" id="ARBA00012438"/>
    </source>
</evidence>
<dbReference type="GO" id="GO:0016020">
    <property type="term" value="C:membrane"/>
    <property type="evidence" value="ECO:0007669"/>
    <property type="project" value="InterPro"/>
</dbReference>
<dbReference type="SMART" id="SM00387">
    <property type="entry name" value="HATPase_c"/>
    <property type="match status" value="1"/>
</dbReference>
<protein>
    <recommendedName>
        <fullName evidence="2">histidine kinase</fullName>
        <ecNumber evidence="2">2.7.13.3</ecNumber>
    </recommendedName>
</protein>
<evidence type="ECO:0000259" key="9">
    <source>
        <dbReference type="PROSITE" id="PS50109"/>
    </source>
</evidence>
<dbReference type="EC" id="2.7.13.3" evidence="2"/>
<keyword evidence="3" id="KW-0597">Phosphoprotein</keyword>
<dbReference type="Proteomes" id="UP000009234">
    <property type="component" value="Chromosome"/>
</dbReference>
<dbReference type="InterPro" id="IPR005467">
    <property type="entry name" value="His_kinase_dom"/>
</dbReference>
<keyword evidence="8" id="KW-0902">Two-component regulatory system</keyword>
<dbReference type="PROSITE" id="PS50109">
    <property type="entry name" value="HIS_KIN"/>
    <property type="match status" value="1"/>
</dbReference>
<evidence type="ECO:0000256" key="6">
    <source>
        <dbReference type="ARBA" id="ARBA00022777"/>
    </source>
</evidence>
<dbReference type="Pfam" id="PF07730">
    <property type="entry name" value="HisKA_3"/>
    <property type="match status" value="1"/>
</dbReference>
<dbReference type="HOGENOM" id="CLU_000445_20_6_9"/>
<dbReference type="PANTHER" id="PTHR24421">
    <property type="entry name" value="NITRATE/NITRITE SENSOR PROTEIN NARX-RELATED"/>
    <property type="match status" value="1"/>
</dbReference>
<accession>F6DV09</accession>
<dbReference type="InterPro" id="IPR050482">
    <property type="entry name" value="Sensor_HK_TwoCompSys"/>
</dbReference>
<evidence type="ECO:0000256" key="1">
    <source>
        <dbReference type="ARBA" id="ARBA00000085"/>
    </source>
</evidence>
<evidence type="ECO:0000256" key="3">
    <source>
        <dbReference type="ARBA" id="ARBA00022553"/>
    </source>
</evidence>
<sequence>MSGHGITDKNVSIFVERVTRAQEDERLRISRELHDTTIQSLIMVLHQLERYLSDNQELNIMHMRFIINIQDSIKTILQEVRHLSQNLRPSIIDHLGLLPAIEFLLQTLEISSSIKTILHIEGKSRPLNKDMELIVFRIIQEALSNVKRHSEANLVEVTIKFEEDIRFYIADNGKGIEDSATSMLDFMQQGKLGLAGMSERAKLLGGDMKIVSSADKGTTIEICIPEGPTPNLRTY</sequence>
<dbReference type="AlphaFoldDB" id="F6DV09"/>
<keyword evidence="6" id="KW-0418">Kinase</keyword>
<name>F6DV09_DESRL</name>
<gene>
    <name evidence="10" type="ordered locus">Desru_3195</name>
</gene>
<dbReference type="InterPro" id="IPR011712">
    <property type="entry name" value="Sig_transdc_His_kin_sub3_dim/P"/>
</dbReference>
<dbReference type="STRING" id="696281.Desru_3195"/>
<evidence type="ECO:0000256" key="7">
    <source>
        <dbReference type="ARBA" id="ARBA00022840"/>
    </source>
</evidence>
<organism evidence="10 11">
    <name type="scientific">Desulforamulus ruminis (strain ATCC 23193 / DSM 2154 / NCIMB 8452 / DL)</name>
    <name type="common">Desulfotomaculum ruminis</name>
    <dbReference type="NCBI Taxonomy" id="696281"/>
    <lineage>
        <taxon>Bacteria</taxon>
        <taxon>Bacillati</taxon>
        <taxon>Bacillota</taxon>
        <taxon>Clostridia</taxon>
        <taxon>Eubacteriales</taxon>
        <taxon>Peptococcaceae</taxon>
        <taxon>Desulforamulus</taxon>
    </lineage>
</organism>
<feature type="domain" description="Histidine kinase" evidence="9">
    <location>
        <begin position="137"/>
        <end position="228"/>
    </location>
</feature>
<keyword evidence="7 10" id="KW-0067">ATP-binding</keyword>
<dbReference type="InterPro" id="IPR003594">
    <property type="entry name" value="HATPase_dom"/>
</dbReference>
<evidence type="ECO:0000256" key="4">
    <source>
        <dbReference type="ARBA" id="ARBA00022679"/>
    </source>
</evidence>
<dbReference type="GO" id="GO:0005524">
    <property type="term" value="F:ATP binding"/>
    <property type="evidence" value="ECO:0007669"/>
    <property type="project" value="UniProtKB-KW"/>
</dbReference>
<evidence type="ECO:0000256" key="8">
    <source>
        <dbReference type="ARBA" id="ARBA00023012"/>
    </source>
</evidence>
<comment type="catalytic activity">
    <reaction evidence="1">
        <text>ATP + protein L-histidine = ADP + protein N-phospho-L-histidine.</text>
        <dbReference type="EC" id="2.7.13.3"/>
    </reaction>
</comment>
<dbReference type="KEGG" id="dru:Desru_3195"/>
<dbReference type="PANTHER" id="PTHR24421:SF10">
    <property type="entry name" value="NITRATE_NITRITE SENSOR PROTEIN NARQ"/>
    <property type="match status" value="1"/>
</dbReference>
<dbReference type="CDD" id="cd16917">
    <property type="entry name" value="HATPase_UhpB-NarQ-NarX-like"/>
    <property type="match status" value="1"/>
</dbReference>
<dbReference type="Gene3D" id="1.20.5.1930">
    <property type="match status" value="1"/>
</dbReference>
<dbReference type="GO" id="GO:0046983">
    <property type="term" value="F:protein dimerization activity"/>
    <property type="evidence" value="ECO:0007669"/>
    <property type="project" value="InterPro"/>
</dbReference>
<keyword evidence="11" id="KW-1185">Reference proteome</keyword>
<keyword evidence="4" id="KW-0808">Transferase</keyword>
<dbReference type="GO" id="GO:0000155">
    <property type="term" value="F:phosphorelay sensor kinase activity"/>
    <property type="evidence" value="ECO:0007669"/>
    <property type="project" value="InterPro"/>
</dbReference>
<dbReference type="EMBL" id="CP002780">
    <property type="protein sequence ID" value="AEG61406.1"/>
    <property type="molecule type" value="Genomic_DNA"/>
</dbReference>
<evidence type="ECO:0000313" key="11">
    <source>
        <dbReference type="Proteomes" id="UP000009234"/>
    </source>
</evidence>
<proteinExistence type="predicted"/>
<dbReference type="SUPFAM" id="SSF55874">
    <property type="entry name" value="ATPase domain of HSP90 chaperone/DNA topoisomerase II/histidine kinase"/>
    <property type="match status" value="1"/>
</dbReference>
<evidence type="ECO:0000313" key="10">
    <source>
        <dbReference type="EMBL" id="AEG61406.1"/>
    </source>
</evidence>
<dbReference type="Gene3D" id="3.30.565.10">
    <property type="entry name" value="Histidine kinase-like ATPase, C-terminal domain"/>
    <property type="match status" value="1"/>
</dbReference>
<dbReference type="eggNOG" id="COG4585">
    <property type="taxonomic scope" value="Bacteria"/>
</dbReference>
<reference evidence="11" key="1">
    <citation type="submission" date="2011-05" db="EMBL/GenBank/DDBJ databases">
        <title>Complete sequence of Desulfotomaculum ruminis DSM 2154.</title>
        <authorList>
            <person name="Lucas S."/>
            <person name="Copeland A."/>
            <person name="Lapidus A."/>
            <person name="Cheng J.-F."/>
            <person name="Goodwin L."/>
            <person name="Pitluck S."/>
            <person name="Lu M."/>
            <person name="Detter J.C."/>
            <person name="Han C."/>
            <person name="Tapia R."/>
            <person name="Land M."/>
            <person name="Hauser L."/>
            <person name="Kyrpides N."/>
            <person name="Ivanova N."/>
            <person name="Mikhailova N."/>
            <person name="Pagani I."/>
            <person name="Stams A.J.M."/>
            <person name="Plugge C.M."/>
            <person name="Muyzer G."/>
            <person name="Kuever J."/>
            <person name="Parshina S.N."/>
            <person name="Ivanova A.E."/>
            <person name="Nazina T.N."/>
            <person name="Brambilla E."/>
            <person name="Spring S."/>
            <person name="Klenk H.-P."/>
            <person name="Woyke T."/>
        </authorList>
    </citation>
    <scope>NUCLEOTIDE SEQUENCE [LARGE SCALE GENOMIC DNA]</scope>
    <source>
        <strain evidence="11">ATCC 23193 / DSM 2154 / NCIB 8452 / DL</strain>
    </source>
</reference>
<evidence type="ECO:0000256" key="5">
    <source>
        <dbReference type="ARBA" id="ARBA00022741"/>
    </source>
</evidence>
<keyword evidence="5" id="KW-0547">Nucleotide-binding</keyword>
<dbReference type="InterPro" id="IPR036890">
    <property type="entry name" value="HATPase_C_sf"/>
</dbReference>
<reference evidence="10 11" key="2">
    <citation type="journal article" date="2012" name="Stand. Genomic Sci.">
        <title>Complete genome sequence of the sulfate-reducing firmicute Desulfotomaculum ruminis type strain (DL(T)).</title>
        <authorList>
            <person name="Spring S."/>
            <person name="Visser M."/>
            <person name="Lu M."/>
            <person name="Copeland A."/>
            <person name="Lapidus A."/>
            <person name="Lucas S."/>
            <person name="Cheng J.F."/>
            <person name="Han C."/>
            <person name="Tapia R."/>
            <person name="Goodwin L.A."/>
            <person name="Pitluck S."/>
            <person name="Ivanova N."/>
            <person name="Land M."/>
            <person name="Hauser L."/>
            <person name="Larimer F."/>
            <person name="Rohde M."/>
            <person name="Goker M."/>
            <person name="Detter J.C."/>
            <person name="Kyrpides N.C."/>
            <person name="Woyke T."/>
            <person name="Schaap P.J."/>
            <person name="Plugge C.M."/>
            <person name="Muyzer G."/>
            <person name="Kuever J."/>
            <person name="Pereira I.A."/>
            <person name="Parshina S.N."/>
            <person name="Bernier-Latmani R."/>
            <person name="Stams A.J."/>
            <person name="Klenk H.P."/>
        </authorList>
    </citation>
    <scope>NUCLEOTIDE SEQUENCE [LARGE SCALE GENOMIC DNA]</scope>
    <source>
        <strain evidence="11">ATCC 23193 / DSM 2154 / NCIB 8452 / DL</strain>
    </source>
</reference>